<dbReference type="InterPro" id="IPR011071">
    <property type="entry name" value="Lyase_8-like_C"/>
</dbReference>
<dbReference type="Pfam" id="PF02278">
    <property type="entry name" value="Lyase_8"/>
    <property type="match status" value="1"/>
</dbReference>
<dbReference type="InterPro" id="IPR004103">
    <property type="entry name" value="Lyase_8_C"/>
</dbReference>
<evidence type="ECO:0000259" key="5">
    <source>
        <dbReference type="Pfam" id="PF02884"/>
    </source>
</evidence>
<dbReference type="GO" id="GO:0030246">
    <property type="term" value="F:carbohydrate binding"/>
    <property type="evidence" value="ECO:0007669"/>
    <property type="project" value="InterPro"/>
</dbReference>
<dbReference type="InterPro" id="IPR012970">
    <property type="entry name" value="Lyase_8_alpha_N"/>
</dbReference>
<feature type="domain" description="Polysaccharide lyase 8 N-terminal alpha-helical" evidence="6">
    <location>
        <begin position="54"/>
        <end position="366"/>
    </location>
</feature>
<dbReference type="GO" id="GO:0047492">
    <property type="term" value="F:xanthan lyase activity"/>
    <property type="evidence" value="ECO:0007669"/>
    <property type="project" value="UniProtKB-EC"/>
</dbReference>
<dbReference type="GO" id="GO:0005576">
    <property type="term" value="C:extracellular region"/>
    <property type="evidence" value="ECO:0007669"/>
    <property type="project" value="InterPro"/>
</dbReference>
<dbReference type="PANTHER" id="PTHR38481:SF1">
    <property type="entry name" value="HYALURONATE LYASE"/>
    <property type="match status" value="1"/>
</dbReference>
<dbReference type="Gene3D" id="2.60.220.10">
    <property type="entry name" value="Polysaccharide lyase family 8-like, C-terminal"/>
    <property type="match status" value="1"/>
</dbReference>
<feature type="domain" description="Polysaccharide lyase family 8 C-terminal" evidence="5">
    <location>
        <begin position="688"/>
        <end position="753"/>
    </location>
</feature>
<evidence type="ECO:0000313" key="7">
    <source>
        <dbReference type="EMBL" id="KAA6341456.1"/>
    </source>
</evidence>
<dbReference type="CDD" id="cd01083">
    <property type="entry name" value="GAG_Lyase"/>
    <property type="match status" value="1"/>
</dbReference>
<protein>
    <submittedName>
        <fullName evidence="7">Xanthan lyase</fullName>
        <ecNumber evidence="7">4.2.2.12</ecNumber>
    </submittedName>
</protein>
<keyword evidence="3 7" id="KW-0456">Lyase</keyword>
<dbReference type="GO" id="GO:0005975">
    <property type="term" value="P:carbohydrate metabolic process"/>
    <property type="evidence" value="ECO:0007669"/>
    <property type="project" value="InterPro"/>
</dbReference>
<dbReference type="EMBL" id="SNRY01000388">
    <property type="protein sequence ID" value="KAA6341456.1"/>
    <property type="molecule type" value="Genomic_DNA"/>
</dbReference>
<dbReference type="PANTHER" id="PTHR38481">
    <property type="entry name" value="HYALURONATE LYASE"/>
    <property type="match status" value="1"/>
</dbReference>
<dbReference type="SUPFAM" id="SSF48230">
    <property type="entry name" value="Chondroitin AC/alginate lyase"/>
    <property type="match status" value="1"/>
</dbReference>
<dbReference type="SUPFAM" id="SSF74650">
    <property type="entry name" value="Galactose mutarotase-like"/>
    <property type="match status" value="1"/>
</dbReference>
<evidence type="ECO:0000259" key="6">
    <source>
        <dbReference type="Pfam" id="PF08124"/>
    </source>
</evidence>
<gene>
    <name evidence="7" type="ORF">EZS27_010743</name>
</gene>
<evidence type="ECO:0000259" key="4">
    <source>
        <dbReference type="Pfam" id="PF02278"/>
    </source>
</evidence>
<dbReference type="SUPFAM" id="SSF49863">
    <property type="entry name" value="Hyaluronate lyase-like, C-terminal domain"/>
    <property type="match status" value="1"/>
</dbReference>
<evidence type="ECO:0000256" key="2">
    <source>
        <dbReference type="ARBA" id="ARBA00022729"/>
    </source>
</evidence>
<dbReference type="InterPro" id="IPR038970">
    <property type="entry name" value="Lyase_8"/>
</dbReference>
<name>A0A5J4S5T6_9ZZZZ</name>
<dbReference type="InterPro" id="IPR003159">
    <property type="entry name" value="Lyase_8_central_dom"/>
</dbReference>
<comment type="caution">
    <text evidence="7">The sequence shown here is derived from an EMBL/GenBank/DDBJ whole genome shotgun (WGS) entry which is preliminary data.</text>
</comment>
<proteinExistence type="inferred from homology"/>
<organism evidence="7">
    <name type="scientific">termite gut metagenome</name>
    <dbReference type="NCBI Taxonomy" id="433724"/>
    <lineage>
        <taxon>unclassified sequences</taxon>
        <taxon>metagenomes</taxon>
        <taxon>organismal metagenomes</taxon>
    </lineage>
</organism>
<dbReference type="EC" id="4.2.2.12" evidence="7"/>
<evidence type="ECO:0000256" key="3">
    <source>
        <dbReference type="ARBA" id="ARBA00023239"/>
    </source>
</evidence>
<dbReference type="Gene3D" id="1.50.10.100">
    <property type="entry name" value="Chondroitin AC/alginate lyase"/>
    <property type="match status" value="1"/>
</dbReference>
<dbReference type="Gene3D" id="2.70.98.10">
    <property type="match status" value="1"/>
</dbReference>
<keyword evidence="2" id="KW-0732">Signal</keyword>
<dbReference type="InterPro" id="IPR014718">
    <property type="entry name" value="GH-type_carb-bd"/>
</dbReference>
<sequence>MKTHIRFQKYYHLLFIVLFVCVGGGITSCKKANTLSYNELRMRYFYTLVPPNVDVSDAIINQRVASLDSVAKVYWESMEKSLDRDFLWESNKRTEYIPGTIPHGSVSSKVSNSFGRLGHLATVYQTATSVYYNNQQLRKDILDGIDWLLANEYNSNVKWYDNWWDWVIGVPMTFNNLLVLMYDDLSKEQLDKAIEALNFFAPNVTYEGASTGANKIWQCKNMILRGIIAQNPQQIKMGVEGLDTEFKYVTTHDGFYKDGSFVQHQWHAYTGGYGRSMLRELTDIIVMVQGSDWEVAKKQQHMIYEWIHNSFAPLIYRAAIMDMVRGREASRSESDRGAGHSLLVSFIRLSIIAPEDEKQYLKSFIKENVQADKYRDFLNDVPTHLLAYTRQLLVDSSITPLKEQSYTKIFAAMDRVVHVRPDFAFALSLSSSRIEDYETINGENLKGWYTNAGMTYLYDNDLRQYSDCYNPTVNVYRIPGTTVDTRPRKAESLPFGKDILYADGYKSPKDWVGGSSICNSYGMVGMWYDAPECSLEAKKSWFMVGDEIVALGAGINSNDNRTIETIVDNRKLNNNSSYLFTANDKTILPKAEHIEMECNWVCFENIGDSSNIGYYFPSKTSLNLQREVRSGSWHDINLPYSSPSFEREYFTLWIDHGKSPEKATYFYVLLPGRNAVTTREYAEHPNIEILSNTPQVQAVFSPQEGVTGLNFWEASLQPIAGVTVDKPASVLSKETAGEMILGISDPTRLSTSLTLTLNRNFSGIKIENSDIKVVSLSPLKLEINVSESLGRTHSITLII</sequence>
<dbReference type="Pfam" id="PF08124">
    <property type="entry name" value="Lyase_8_N"/>
    <property type="match status" value="1"/>
</dbReference>
<dbReference type="AlphaFoldDB" id="A0A5J4S5T6"/>
<dbReference type="InterPro" id="IPR008929">
    <property type="entry name" value="Chondroitin_lyas"/>
</dbReference>
<reference evidence="7" key="1">
    <citation type="submission" date="2019-03" db="EMBL/GenBank/DDBJ databases">
        <title>Single cell metagenomics reveals metabolic interactions within the superorganism composed of flagellate Streblomastix strix and complex community of Bacteroidetes bacteria on its surface.</title>
        <authorList>
            <person name="Treitli S.C."/>
            <person name="Kolisko M."/>
            <person name="Husnik F."/>
            <person name="Keeling P."/>
            <person name="Hampl V."/>
        </authorList>
    </citation>
    <scope>NUCLEOTIDE SEQUENCE</scope>
    <source>
        <strain evidence="7">STM</strain>
    </source>
</reference>
<dbReference type="Pfam" id="PF02884">
    <property type="entry name" value="Lyase_8_C"/>
    <property type="match status" value="1"/>
</dbReference>
<dbReference type="InterPro" id="IPR011013">
    <property type="entry name" value="Gal_mutarotase_sf_dom"/>
</dbReference>
<dbReference type="PROSITE" id="PS51257">
    <property type="entry name" value="PROKAR_LIPOPROTEIN"/>
    <property type="match status" value="1"/>
</dbReference>
<feature type="domain" description="Polysaccharide lyase family 8 central" evidence="4">
    <location>
        <begin position="408"/>
        <end position="672"/>
    </location>
</feature>
<accession>A0A5J4S5T6</accession>
<evidence type="ECO:0000256" key="1">
    <source>
        <dbReference type="ARBA" id="ARBA00006699"/>
    </source>
</evidence>
<comment type="similarity">
    <text evidence="1">Belongs to the polysaccharide lyase 8 family.</text>
</comment>